<protein>
    <recommendedName>
        <fullName evidence="3">YjbR protein</fullName>
    </recommendedName>
</protein>
<gene>
    <name evidence="1" type="ORF">ATL31_1043</name>
</gene>
<proteinExistence type="predicted"/>
<evidence type="ECO:0000313" key="2">
    <source>
        <dbReference type="Proteomes" id="UP000233781"/>
    </source>
</evidence>
<dbReference type="OrthoDB" id="4866162at2"/>
<reference evidence="1 2" key="1">
    <citation type="submission" date="2017-12" db="EMBL/GenBank/DDBJ databases">
        <title>Sequencing the genomes of 1000 Actinobacteria strains.</title>
        <authorList>
            <person name="Klenk H.-P."/>
        </authorList>
    </citation>
    <scope>NUCLEOTIDE SEQUENCE [LARGE SCALE GENOMIC DNA]</scope>
    <source>
        <strain evidence="1 2">DSM 12806</strain>
    </source>
</reference>
<evidence type="ECO:0000313" key="1">
    <source>
        <dbReference type="EMBL" id="PKW26237.1"/>
    </source>
</evidence>
<comment type="caution">
    <text evidence="1">The sequence shown here is derived from an EMBL/GenBank/DDBJ whole genome shotgun (WGS) entry which is preliminary data.</text>
</comment>
<dbReference type="Proteomes" id="UP000233781">
    <property type="component" value="Unassembled WGS sequence"/>
</dbReference>
<dbReference type="EMBL" id="PJNE01000001">
    <property type="protein sequence ID" value="PKW26237.1"/>
    <property type="molecule type" value="Genomic_DNA"/>
</dbReference>
<accession>A0A2N3YHA0</accession>
<keyword evidence="2" id="KW-1185">Reference proteome</keyword>
<dbReference type="AlphaFoldDB" id="A0A2N3YHA0"/>
<evidence type="ECO:0008006" key="3">
    <source>
        <dbReference type="Google" id="ProtNLM"/>
    </source>
</evidence>
<name>A0A2N3YHA0_9MICO</name>
<dbReference type="RefSeq" id="WP_101394840.1">
    <property type="nucleotide sequence ID" value="NZ_PJNE01000001.1"/>
</dbReference>
<sequence length="106" mass="12198">MTGEQRWRDVEDLLASLEGVRLHQDPRGRRWCVRGRLVARQIDEATLLVRATPERREALLSRWPTTFSVRPELEAHAKVLADVVEGDLDAVRSSLREAWELQRGDA</sequence>
<organism evidence="1 2">
    <name type="scientific">Phycicoccus duodecadis</name>
    <dbReference type="NCBI Taxonomy" id="173053"/>
    <lineage>
        <taxon>Bacteria</taxon>
        <taxon>Bacillati</taxon>
        <taxon>Actinomycetota</taxon>
        <taxon>Actinomycetes</taxon>
        <taxon>Micrococcales</taxon>
        <taxon>Intrasporangiaceae</taxon>
        <taxon>Phycicoccus</taxon>
    </lineage>
</organism>